<dbReference type="GeneID" id="20353538"/>
<reference evidence="11" key="1">
    <citation type="submission" date="2010-07" db="EMBL/GenBank/DDBJ databases">
        <title>The genome sequence of Gaeumannomyces graminis var. tritici strain R3-111a-1.</title>
        <authorList>
            <consortium name="The Broad Institute Genome Sequencing Platform"/>
            <person name="Ma L.-J."/>
            <person name="Dead R."/>
            <person name="Young S."/>
            <person name="Zeng Q."/>
            <person name="Koehrsen M."/>
            <person name="Alvarado L."/>
            <person name="Berlin A."/>
            <person name="Chapman S.B."/>
            <person name="Chen Z."/>
            <person name="Freedman E."/>
            <person name="Gellesch M."/>
            <person name="Goldberg J."/>
            <person name="Griggs A."/>
            <person name="Gujja S."/>
            <person name="Heilman E.R."/>
            <person name="Heiman D."/>
            <person name="Hepburn T."/>
            <person name="Howarth C."/>
            <person name="Jen D."/>
            <person name="Larson L."/>
            <person name="Mehta T."/>
            <person name="Neiman D."/>
            <person name="Pearson M."/>
            <person name="Roberts A."/>
            <person name="Saif S."/>
            <person name="Shea T."/>
            <person name="Shenoy N."/>
            <person name="Sisk P."/>
            <person name="Stolte C."/>
            <person name="Sykes S."/>
            <person name="Walk T."/>
            <person name="White J."/>
            <person name="Yandava C."/>
            <person name="Haas B."/>
            <person name="Nusbaum C."/>
            <person name="Birren B."/>
        </authorList>
    </citation>
    <scope>NUCLEOTIDE SEQUENCE [LARGE SCALE GENOMIC DNA]</scope>
    <source>
        <strain evidence="11">R3-111a-1</strain>
    </source>
</reference>
<evidence type="ECO:0000256" key="2">
    <source>
        <dbReference type="ARBA" id="ARBA00022487"/>
    </source>
</evidence>
<evidence type="ECO:0000256" key="7">
    <source>
        <dbReference type="ARBA" id="ARBA00023157"/>
    </source>
</evidence>
<keyword evidence="7" id="KW-1015">Disulfide bond</keyword>
<dbReference type="GO" id="GO:0030600">
    <property type="term" value="F:feruloyl esterase activity"/>
    <property type="evidence" value="ECO:0007669"/>
    <property type="project" value="UniProtKB-ARBA"/>
</dbReference>
<evidence type="ECO:0000313" key="9">
    <source>
        <dbReference type="EMBL" id="EJT69461.1"/>
    </source>
</evidence>
<evidence type="ECO:0000256" key="4">
    <source>
        <dbReference type="ARBA" id="ARBA00022729"/>
    </source>
</evidence>
<evidence type="ECO:0000256" key="3">
    <source>
        <dbReference type="ARBA" id="ARBA00022723"/>
    </source>
</evidence>
<reference evidence="10" key="5">
    <citation type="submission" date="2018-04" db="UniProtKB">
        <authorList>
            <consortium name="EnsemblFungi"/>
        </authorList>
    </citation>
    <scope>IDENTIFICATION</scope>
    <source>
        <strain evidence="10">R3-111a-1</strain>
    </source>
</reference>
<reference evidence="10" key="4">
    <citation type="journal article" date="2015" name="G3 (Bethesda)">
        <title>Genome sequences of three phytopathogenic species of the Magnaporthaceae family of fungi.</title>
        <authorList>
            <person name="Okagaki L.H."/>
            <person name="Nunes C.C."/>
            <person name="Sailsbery J."/>
            <person name="Clay B."/>
            <person name="Brown D."/>
            <person name="John T."/>
            <person name="Oh Y."/>
            <person name="Young N."/>
            <person name="Fitzgerald M."/>
            <person name="Haas B.J."/>
            <person name="Zeng Q."/>
            <person name="Young S."/>
            <person name="Adiconis X."/>
            <person name="Fan L."/>
            <person name="Levin J.Z."/>
            <person name="Mitchell T.K."/>
            <person name="Okubara P.A."/>
            <person name="Farman M.L."/>
            <person name="Kohn L.M."/>
            <person name="Birren B."/>
            <person name="Ma L.-J."/>
            <person name="Dean R.A."/>
        </authorList>
    </citation>
    <scope>NUCLEOTIDE SEQUENCE</scope>
    <source>
        <strain evidence="10">R3-111a-1</strain>
    </source>
</reference>
<dbReference type="Gene3D" id="3.40.50.1820">
    <property type="entry name" value="alpha/beta hydrolase"/>
    <property type="match status" value="1"/>
</dbReference>
<keyword evidence="11" id="KW-1185">Reference proteome</keyword>
<dbReference type="AlphaFoldDB" id="J3PHU9"/>
<dbReference type="OrthoDB" id="3039123at2759"/>
<dbReference type="InterPro" id="IPR011118">
    <property type="entry name" value="Tannase/feruloyl_esterase"/>
</dbReference>
<dbReference type="EnsemblFungi" id="EJT69461">
    <property type="protein sequence ID" value="EJT69461"/>
    <property type="gene ID" value="GGTG_13080"/>
</dbReference>
<evidence type="ECO:0000256" key="1">
    <source>
        <dbReference type="ARBA" id="ARBA00006249"/>
    </source>
</evidence>
<evidence type="ECO:0000313" key="10">
    <source>
        <dbReference type="EnsemblFungi" id="EJT69461"/>
    </source>
</evidence>
<feature type="signal peptide" evidence="8">
    <location>
        <begin position="1"/>
        <end position="18"/>
    </location>
</feature>
<dbReference type="eggNOG" id="ENOG502QPXZ">
    <property type="taxonomic scope" value="Eukaryota"/>
</dbReference>
<dbReference type="PANTHER" id="PTHR33938">
    <property type="entry name" value="FERULOYL ESTERASE B-RELATED"/>
    <property type="match status" value="1"/>
</dbReference>
<keyword evidence="4 8" id="KW-0732">Signal</keyword>
<name>J3PHU9_GAET3</name>
<accession>J3PHU9</accession>
<reference evidence="9" key="3">
    <citation type="submission" date="2010-09" db="EMBL/GenBank/DDBJ databases">
        <title>Annotation of Gaeumannomyces graminis var. tritici R3-111a-1.</title>
        <authorList>
            <consortium name="The Broad Institute Genome Sequencing Platform"/>
            <person name="Ma L.-J."/>
            <person name="Dead R."/>
            <person name="Young S.K."/>
            <person name="Zeng Q."/>
            <person name="Gargeya S."/>
            <person name="Fitzgerald M."/>
            <person name="Haas B."/>
            <person name="Abouelleil A."/>
            <person name="Alvarado L."/>
            <person name="Arachchi H.M."/>
            <person name="Berlin A."/>
            <person name="Brown A."/>
            <person name="Chapman S.B."/>
            <person name="Chen Z."/>
            <person name="Dunbar C."/>
            <person name="Freedman E."/>
            <person name="Gearin G."/>
            <person name="Gellesch M."/>
            <person name="Goldberg J."/>
            <person name="Griggs A."/>
            <person name="Gujja S."/>
            <person name="Heiman D."/>
            <person name="Howarth C."/>
            <person name="Larson L."/>
            <person name="Lui A."/>
            <person name="MacDonald P.J.P."/>
            <person name="Mehta T."/>
            <person name="Montmayeur A."/>
            <person name="Murphy C."/>
            <person name="Neiman D."/>
            <person name="Pearson M."/>
            <person name="Priest M."/>
            <person name="Roberts A."/>
            <person name="Saif S."/>
            <person name="Shea T."/>
            <person name="Shenoy N."/>
            <person name="Sisk P."/>
            <person name="Stolte C."/>
            <person name="Sykes S."/>
            <person name="Yandava C."/>
            <person name="Wortman J."/>
            <person name="Nusbaum C."/>
            <person name="Birren B."/>
        </authorList>
    </citation>
    <scope>NUCLEOTIDE SEQUENCE</scope>
    <source>
        <strain evidence="9">R3-111a-1</strain>
    </source>
</reference>
<dbReference type="RefSeq" id="XP_009229246.1">
    <property type="nucleotide sequence ID" value="XM_009230982.1"/>
</dbReference>
<dbReference type="EMBL" id="GL385404">
    <property type="protein sequence ID" value="EJT69461.1"/>
    <property type="molecule type" value="Genomic_DNA"/>
</dbReference>
<dbReference type="Proteomes" id="UP000006039">
    <property type="component" value="Unassembled WGS sequence"/>
</dbReference>
<evidence type="ECO:0000256" key="8">
    <source>
        <dbReference type="RuleBase" id="RU361238"/>
    </source>
</evidence>
<dbReference type="SUPFAM" id="SSF53474">
    <property type="entry name" value="alpha/beta-Hydrolases"/>
    <property type="match status" value="1"/>
</dbReference>
<dbReference type="GO" id="GO:0046872">
    <property type="term" value="F:metal ion binding"/>
    <property type="evidence" value="ECO:0007669"/>
    <property type="project" value="UniProtKB-KW"/>
</dbReference>
<dbReference type="EC" id="3.1.1.-" evidence="8"/>
<evidence type="ECO:0000256" key="5">
    <source>
        <dbReference type="ARBA" id="ARBA00022801"/>
    </source>
</evidence>
<organism evidence="9">
    <name type="scientific">Gaeumannomyces tritici (strain R3-111a-1)</name>
    <name type="common">Wheat and barley take-all root rot fungus</name>
    <name type="synonym">Gaeumannomyces graminis var. tritici</name>
    <dbReference type="NCBI Taxonomy" id="644352"/>
    <lineage>
        <taxon>Eukaryota</taxon>
        <taxon>Fungi</taxon>
        <taxon>Dikarya</taxon>
        <taxon>Ascomycota</taxon>
        <taxon>Pezizomycotina</taxon>
        <taxon>Sordariomycetes</taxon>
        <taxon>Sordariomycetidae</taxon>
        <taxon>Magnaporthales</taxon>
        <taxon>Magnaporthaceae</taxon>
        <taxon>Gaeumannomyces</taxon>
    </lineage>
</organism>
<dbReference type="Pfam" id="PF07519">
    <property type="entry name" value="Tannase"/>
    <property type="match status" value="1"/>
</dbReference>
<dbReference type="HOGENOM" id="CLU_014819_1_1_1"/>
<dbReference type="PANTHER" id="PTHR33938:SF2">
    <property type="entry name" value="CARBOXYLIC ESTER HYDROLASE"/>
    <property type="match status" value="1"/>
</dbReference>
<feature type="chain" id="PRO_5015019910" description="Carboxylic ester hydrolase" evidence="8">
    <location>
        <begin position="19"/>
        <end position="556"/>
    </location>
</feature>
<evidence type="ECO:0000256" key="6">
    <source>
        <dbReference type="ARBA" id="ARBA00022837"/>
    </source>
</evidence>
<keyword evidence="3" id="KW-0479">Metal-binding</keyword>
<keyword evidence="2" id="KW-0719">Serine esterase</keyword>
<keyword evidence="5 8" id="KW-0378">Hydrolase</keyword>
<comment type="similarity">
    <text evidence="1 8">Belongs to the tannase family.</text>
</comment>
<dbReference type="InterPro" id="IPR029058">
    <property type="entry name" value="AB_hydrolase_fold"/>
</dbReference>
<dbReference type="VEuPathDB" id="FungiDB:GGTG_13080"/>
<keyword evidence="6" id="KW-0106">Calcium</keyword>
<protein>
    <recommendedName>
        <fullName evidence="8">Carboxylic ester hydrolase</fullName>
        <ecNumber evidence="8">3.1.1.-</ecNumber>
    </recommendedName>
</protein>
<sequence length="556" mass="60415">MAFEILLGLVALATAASASPTATLDGRQADRCVAATFTGSPTWPSSIASIRYGPELRHAPGSNLPYCYVEVSVRPAGSSSVFAFGLGLPDAPAWAANAHRFLAVGNGAYFPNITWTDLVYGTARGFATVSTDTGHAEYVRDDLNLTWAEDRDKLADFAHRALDFSVDIAKSMARGFYQRDLGRAYYMGCSTGGRQGLKQVQDRPDAFDGVLIGAPAWDHKHYLPWVAKVGSWQVSRPAADRLNETWQFDLLYQLSVRTCDTTTVPNDPRDSIIMRPEACHPPVDDLLCKNGQAPPTCLLPSHVEIAKLMYGNYTIDGRLFFPGALLPGSERGWTVFTSLVALNFFDTQYQLHFLDRTDPLNPTNPPIDWNVYEDRIGLVSERQDPGNVTADRLAAMAAYRARGGKIIMYHGLADAVIPPGSSDDLYVRTRAALAGSGGGDVADFFRYFKVPAMGHCVLSEPNGQAPWWLGGANQNPENVLLVPDVPYYTKETNALLALIDWVEGGGGGGGSRGPSQIITSTPISLTPPQRPVCLFDRRAEYKGGDVNNSTSWVCPA</sequence>
<gene>
    <name evidence="10" type="primary">20353538</name>
    <name evidence="9" type="ORF">GGTG_13080</name>
</gene>
<reference evidence="9" key="2">
    <citation type="submission" date="2010-07" db="EMBL/GenBank/DDBJ databases">
        <authorList>
            <consortium name="The Broad Institute Genome Sequencing Platform"/>
            <consortium name="Broad Institute Genome Sequencing Center for Infectious Disease"/>
            <person name="Ma L.-J."/>
            <person name="Dead R."/>
            <person name="Young S."/>
            <person name="Zeng Q."/>
            <person name="Koehrsen M."/>
            <person name="Alvarado L."/>
            <person name="Berlin A."/>
            <person name="Chapman S.B."/>
            <person name="Chen Z."/>
            <person name="Freedman E."/>
            <person name="Gellesch M."/>
            <person name="Goldberg J."/>
            <person name="Griggs A."/>
            <person name="Gujja S."/>
            <person name="Heilman E.R."/>
            <person name="Heiman D."/>
            <person name="Hepburn T."/>
            <person name="Howarth C."/>
            <person name="Jen D."/>
            <person name="Larson L."/>
            <person name="Mehta T."/>
            <person name="Neiman D."/>
            <person name="Pearson M."/>
            <person name="Roberts A."/>
            <person name="Saif S."/>
            <person name="Shea T."/>
            <person name="Shenoy N."/>
            <person name="Sisk P."/>
            <person name="Stolte C."/>
            <person name="Sykes S."/>
            <person name="Walk T."/>
            <person name="White J."/>
            <person name="Yandava C."/>
            <person name="Haas B."/>
            <person name="Nusbaum C."/>
            <person name="Birren B."/>
        </authorList>
    </citation>
    <scope>NUCLEOTIDE SEQUENCE</scope>
    <source>
        <strain evidence="9">R3-111a-1</strain>
    </source>
</reference>
<proteinExistence type="inferred from homology"/>
<evidence type="ECO:0000313" key="11">
    <source>
        <dbReference type="Proteomes" id="UP000006039"/>
    </source>
</evidence>